<gene>
    <name evidence="1" type="ORF">ACH4GP_13095</name>
</gene>
<accession>A0ABW7RG67</accession>
<reference evidence="1 2" key="1">
    <citation type="submission" date="2024-10" db="EMBL/GenBank/DDBJ databases">
        <title>The Natural Products Discovery Center: Release of the First 8490 Sequenced Strains for Exploring Actinobacteria Biosynthetic Diversity.</title>
        <authorList>
            <person name="Kalkreuter E."/>
            <person name="Kautsar S.A."/>
            <person name="Yang D."/>
            <person name="Bader C.D."/>
            <person name="Teijaro C.N."/>
            <person name="Fluegel L."/>
            <person name="Davis C.M."/>
            <person name="Simpson J.R."/>
            <person name="Lauterbach L."/>
            <person name="Steele A.D."/>
            <person name="Gui C."/>
            <person name="Meng S."/>
            <person name="Li G."/>
            <person name="Viehrig K."/>
            <person name="Ye F."/>
            <person name="Su P."/>
            <person name="Kiefer A.F."/>
            <person name="Nichols A."/>
            <person name="Cepeda A.J."/>
            <person name="Yan W."/>
            <person name="Fan B."/>
            <person name="Jiang Y."/>
            <person name="Adhikari A."/>
            <person name="Zheng C.-J."/>
            <person name="Schuster L."/>
            <person name="Cowan T.M."/>
            <person name="Smanski M.J."/>
            <person name="Chevrette M.G."/>
            <person name="De Carvalho L.P.S."/>
            <person name="Shen B."/>
        </authorList>
    </citation>
    <scope>NUCLEOTIDE SEQUENCE [LARGE SCALE GENOMIC DNA]</scope>
    <source>
        <strain evidence="1 2">NPDC018013</strain>
    </source>
</reference>
<dbReference type="Proteomes" id="UP001610990">
    <property type="component" value="Unassembled WGS sequence"/>
</dbReference>
<dbReference type="RefSeq" id="WP_397672434.1">
    <property type="nucleotide sequence ID" value="NZ_JBIRGH010000006.1"/>
</dbReference>
<evidence type="ECO:0000313" key="1">
    <source>
        <dbReference type="EMBL" id="MFH8585325.1"/>
    </source>
</evidence>
<proteinExistence type="predicted"/>
<protein>
    <recommendedName>
        <fullName evidence="3">TetR family transcriptional regulator</fullName>
    </recommendedName>
</protein>
<comment type="caution">
    <text evidence="1">The sequence shown here is derived from an EMBL/GenBank/DDBJ whole genome shotgun (WGS) entry which is preliminary data.</text>
</comment>
<organism evidence="1 2">
    <name type="scientific">Streptomyces celluloflavus</name>
    <dbReference type="NCBI Taxonomy" id="58344"/>
    <lineage>
        <taxon>Bacteria</taxon>
        <taxon>Bacillati</taxon>
        <taxon>Actinomycetota</taxon>
        <taxon>Actinomycetes</taxon>
        <taxon>Kitasatosporales</taxon>
        <taxon>Streptomycetaceae</taxon>
        <taxon>Streptomyces</taxon>
    </lineage>
</organism>
<dbReference type="EMBL" id="JBIRGH010000006">
    <property type="protein sequence ID" value="MFH8585325.1"/>
    <property type="molecule type" value="Genomic_DNA"/>
</dbReference>
<keyword evidence="2" id="KW-1185">Reference proteome</keyword>
<evidence type="ECO:0008006" key="3">
    <source>
        <dbReference type="Google" id="ProtNLM"/>
    </source>
</evidence>
<evidence type="ECO:0000313" key="2">
    <source>
        <dbReference type="Proteomes" id="UP001610990"/>
    </source>
</evidence>
<name>A0ABW7RG67_9ACTN</name>
<sequence>MPRQYVAQRVDPAVCRRLDELFRDGHRRRELPAPPELLGEITRGALERPLTSPLAHELNRTVADLVRATVDAVLHGAIRPARPGIDDEQLRAVIPTAHDDKQEVVP</sequence>